<evidence type="ECO:0008006" key="3">
    <source>
        <dbReference type="Google" id="ProtNLM"/>
    </source>
</evidence>
<keyword evidence="2" id="KW-1185">Reference proteome</keyword>
<dbReference type="PROSITE" id="PS51257">
    <property type="entry name" value="PROKAR_LIPOPROTEIN"/>
    <property type="match status" value="1"/>
</dbReference>
<organism evidence="1 2">
    <name type="scientific">Sphingomonas psychrolutea</name>
    <dbReference type="NCBI Taxonomy" id="1259676"/>
    <lineage>
        <taxon>Bacteria</taxon>
        <taxon>Pseudomonadati</taxon>
        <taxon>Pseudomonadota</taxon>
        <taxon>Alphaproteobacteria</taxon>
        <taxon>Sphingomonadales</taxon>
        <taxon>Sphingomonadaceae</taxon>
        <taxon>Sphingomonas</taxon>
    </lineage>
</organism>
<proteinExistence type="predicted"/>
<dbReference type="Proteomes" id="UP000618591">
    <property type="component" value="Unassembled WGS sequence"/>
</dbReference>
<comment type="caution">
    <text evidence="1">The sequence shown here is derived from an EMBL/GenBank/DDBJ whole genome shotgun (WGS) entry which is preliminary data.</text>
</comment>
<accession>A0ABQ1GRK7</accession>
<gene>
    <name evidence="1" type="ORF">GCM10011395_19200</name>
</gene>
<evidence type="ECO:0000313" key="2">
    <source>
        <dbReference type="Proteomes" id="UP000618591"/>
    </source>
</evidence>
<dbReference type="RefSeq" id="WP_188446882.1">
    <property type="nucleotide sequence ID" value="NZ_BMDW01000010.1"/>
</dbReference>
<evidence type="ECO:0000313" key="1">
    <source>
        <dbReference type="EMBL" id="GGA49050.1"/>
    </source>
</evidence>
<reference evidence="2" key="1">
    <citation type="journal article" date="2019" name="Int. J. Syst. Evol. Microbiol.">
        <title>The Global Catalogue of Microorganisms (GCM) 10K type strain sequencing project: providing services to taxonomists for standard genome sequencing and annotation.</title>
        <authorList>
            <consortium name="The Broad Institute Genomics Platform"/>
            <consortium name="The Broad Institute Genome Sequencing Center for Infectious Disease"/>
            <person name="Wu L."/>
            <person name="Ma J."/>
        </authorList>
    </citation>
    <scope>NUCLEOTIDE SEQUENCE [LARGE SCALE GENOMIC DNA]</scope>
    <source>
        <strain evidence="2">CGMCC 1.10106</strain>
    </source>
</reference>
<dbReference type="EMBL" id="BMDW01000010">
    <property type="protein sequence ID" value="GGA49050.1"/>
    <property type="molecule type" value="Genomic_DNA"/>
</dbReference>
<name>A0ABQ1GRK7_9SPHN</name>
<sequence>MKRTALLAVLMLAACHRSDPKPPAATATPQGLEAAAIQAGVMPDPANTDITGLYARESDRICIVPTATAYRIGVFVDYDEQQHCGGAGIVTRVGETLHVTLGRGSEASACSFDARFEGDRIVFPARLPDACQKVCVGRASVAALDVVRLSESVSEASTLRDGKGRLLCAGG</sequence>
<protein>
    <recommendedName>
        <fullName evidence="3">Lipoprotein</fullName>
    </recommendedName>
</protein>